<dbReference type="Gene3D" id="1.20.1250.20">
    <property type="entry name" value="MFS general substrate transporter like domains"/>
    <property type="match status" value="1"/>
</dbReference>
<dbReference type="Proteomes" id="UP001583177">
    <property type="component" value="Unassembled WGS sequence"/>
</dbReference>
<keyword evidence="6 8" id="KW-0472">Membrane</keyword>
<evidence type="ECO:0000256" key="8">
    <source>
        <dbReference type="SAM" id="Phobius"/>
    </source>
</evidence>
<feature type="transmembrane region" description="Helical" evidence="8">
    <location>
        <begin position="209"/>
        <end position="233"/>
    </location>
</feature>
<dbReference type="EMBL" id="JAWRVE010000297">
    <property type="protein sequence ID" value="KAL1845694.1"/>
    <property type="molecule type" value="Genomic_DNA"/>
</dbReference>
<dbReference type="InterPro" id="IPR011701">
    <property type="entry name" value="MFS"/>
</dbReference>
<feature type="transmembrane region" description="Helical" evidence="8">
    <location>
        <begin position="120"/>
        <end position="139"/>
    </location>
</feature>
<evidence type="ECO:0000256" key="3">
    <source>
        <dbReference type="ARBA" id="ARBA00022448"/>
    </source>
</evidence>
<keyword evidence="3" id="KW-0813">Transport</keyword>
<feature type="transmembrane region" description="Helical" evidence="8">
    <location>
        <begin position="410"/>
        <end position="435"/>
    </location>
</feature>
<evidence type="ECO:0000256" key="6">
    <source>
        <dbReference type="ARBA" id="ARBA00023136"/>
    </source>
</evidence>
<feature type="transmembrane region" description="Helical" evidence="8">
    <location>
        <begin position="281"/>
        <end position="303"/>
    </location>
</feature>
<evidence type="ECO:0000313" key="10">
    <source>
        <dbReference type="EMBL" id="KAL1845694.1"/>
    </source>
</evidence>
<evidence type="ECO:0000313" key="11">
    <source>
        <dbReference type="Proteomes" id="UP001583177"/>
    </source>
</evidence>
<protein>
    <recommendedName>
        <fullName evidence="9">Major facilitator superfamily (MFS) profile domain-containing protein</fullName>
    </recommendedName>
</protein>
<reference evidence="10 11" key="1">
    <citation type="journal article" date="2024" name="IMA Fungus">
        <title>IMA Genome - F19 : A genome assembly and annotation guide to empower mycologists, including annotated draft genome sequences of Ceratocystis pirilliformis, Diaporthe australafricana, Fusarium ophioides, Paecilomyces lecythidis, and Sporothrix stenoceras.</title>
        <authorList>
            <person name="Aylward J."/>
            <person name="Wilson A.M."/>
            <person name="Visagie C.M."/>
            <person name="Spraker J."/>
            <person name="Barnes I."/>
            <person name="Buitendag C."/>
            <person name="Ceriani C."/>
            <person name="Del Mar Angel L."/>
            <person name="du Plessis D."/>
            <person name="Fuchs T."/>
            <person name="Gasser K."/>
            <person name="Kramer D."/>
            <person name="Li W."/>
            <person name="Munsamy K."/>
            <person name="Piso A."/>
            <person name="Price J.L."/>
            <person name="Sonnekus B."/>
            <person name="Thomas C."/>
            <person name="van der Nest A."/>
            <person name="van Dijk A."/>
            <person name="van Heerden A."/>
            <person name="van Vuuren N."/>
            <person name="Yilmaz N."/>
            <person name="Duong T.A."/>
            <person name="van der Merwe N.A."/>
            <person name="Wingfield M.J."/>
            <person name="Wingfield B.D."/>
        </authorList>
    </citation>
    <scope>NUCLEOTIDE SEQUENCE [LARGE SCALE GENOMIC DNA]</scope>
    <source>
        <strain evidence="10 11">CMW 18300</strain>
    </source>
</reference>
<dbReference type="InterPro" id="IPR036259">
    <property type="entry name" value="MFS_trans_sf"/>
</dbReference>
<evidence type="ECO:0000256" key="5">
    <source>
        <dbReference type="ARBA" id="ARBA00022989"/>
    </source>
</evidence>
<feature type="transmembrane region" description="Helical" evidence="8">
    <location>
        <begin position="178"/>
        <end position="197"/>
    </location>
</feature>
<comment type="similarity">
    <text evidence="2">Belongs to the major facilitator superfamily. TCR/Tet family.</text>
</comment>
<gene>
    <name evidence="10" type="ORF">Daus18300_014463</name>
</gene>
<evidence type="ECO:0000256" key="7">
    <source>
        <dbReference type="SAM" id="MobiDB-lite"/>
    </source>
</evidence>
<keyword evidence="4 8" id="KW-0812">Transmembrane</keyword>
<evidence type="ECO:0000256" key="2">
    <source>
        <dbReference type="ARBA" id="ARBA00007520"/>
    </source>
</evidence>
<dbReference type="SUPFAM" id="SSF103473">
    <property type="entry name" value="MFS general substrate transporter"/>
    <property type="match status" value="1"/>
</dbReference>
<feature type="transmembrane region" description="Helical" evidence="8">
    <location>
        <begin position="253"/>
        <end position="275"/>
    </location>
</feature>
<feature type="transmembrane region" description="Helical" evidence="8">
    <location>
        <begin position="49"/>
        <end position="68"/>
    </location>
</feature>
<keyword evidence="5 8" id="KW-1133">Transmembrane helix</keyword>
<evidence type="ECO:0000259" key="9">
    <source>
        <dbReference type="PROSITE" id="PS50850"/>
    </source>
</evidence>
<proteinExistence type="inferred from homology"/>
<dbReference type="Pfam" id="PF07690">
    <property type="entry name" value="MFS_1"/>
    <property type="match status" value="1"/>
</dbReference>
<comment type="caution">
    <text evidence="10">The sequence shown here is derived from an EMBL/GenBank/DDBJ whole genome shotgun (WGS) entry which is preliminary data.</text>
</comment>
<feature type="region of interest" description="Disordered" evidence="7">
    <location>
        <begin position="1"/>
        <end position="43"/>
    </location>
</feature>
<dbReference type="InterPro" id="IPR020846">
    <property type="entry name" value="MFS_dom"/>
</dbReference>
<accession>A0ABR3VV79</accession>
<feature type="transmembrane region" description="Helical" evidence="8">
    <location>
        <begin position="315"/>
        <end position="338"/>
    </location>
</feature>
<dbReference type="PROSITE" id="PS50850">
    <property type="entry name" value="MFS"/>
    <property type="match status" value="1"/>
</dbReference>
<name>A0ABR3VV79_9PEZI</name>
<feature type="transmembrane region" description="Helical" evidence="8">
    <location>
        <begin position="385"/>
        <end position="404"/>
    </location>
</feature>
<feature type="compositionally biased region" description="Basic and acidic residues" evidence="7">
    <location>
        <begin position="19"/>
        <end position="29"/>
    </location>
</feature>
<feature type="transmembrane region" description="Helical" evidence="8">
    <location>
        <begin position="145"/>
        <end position="166"/>
    </location>
</feature>
<dbReference type="PANTHER" id="PTHR23501:SF12">
    <property type="entry name" value="MAJOR FACILITATOR SUPERFAMILY (MFS) PROFILE DOMAIN-CONTAINING PROTEIN-RELATED"/>
    <property type="match status" value="1"/>
</dbReference>
<sequence>MSPSDTQPLEPEAQISSSKETDERSKEIDEKDQEGSSNNEDGDTRRVTGISWAIAVVALLSSTFLYALDNTIMANVRPSIVETFYRIDMLPWLSVSYPMGEVGSNPLWGKLNKQFNNKTLYLLAVLIFEVGSAVIGSAQSVEVVVVGRALAGFGGSGIYVGTMNIVSAITTDIERAHYLNLVGVSWCLGTILGPIIGGAFADSSATWRWAFYINLCIAAVAAPAAAFLIPAVLPEGSLSRMTRIKRMDYIGAFLFLAAVVATVMILGFGGTFYLWNDERMIALYVVTVVVWAMFSLQQHFSLFTTDRIFPVEFVANWEMVVLFVWTSIAISNLVVTVYSLPLLFQFTFGNSSLSSGTYTIPFVGAIIVSIGSAGPLFAKFPVYMAWYTGGCVLMLIGNSLLSILNFNTSYGAICGYAVVSGLGVGPVVQLGYTVAQVKVARASVREATAFLTCAQMAGLALSLGIATSIFLNGATDDIAKILPDWPRDQIMASIDNADTALFDNLDSNTRARVNEAIARKIGTVFYQNVASDALGFVLALLMKRERLRFET</sequence>
<organism evidence="10 11">
    <name type="scientific">Diaporthe australafricana</name>
    <dbReference type="NCBI Taxonomy" id="127596"/>
    <lineage>
        <taxon>Eukaryota</taxon>
        <taxon>Fungi</taxon>
        <taxon>Dikarya</taxon>
        <taxon>Ascomycota</taxon>
        <taxon>Pezizomycotina</taxon>
        <taxon>Sordariomycetes</taxon>
        <taxon>Sordariomycetidae</taxon>
        <taxon>Diaporthales</taxon>
        <taxon>Diaporthaceae</taxon>
        <taxon>Diaporthe</taxon>
    </lineage>
</organism>
<dbReference type="PANTHER" id="PTHR23501">
    <property type="entry name" value="MAJOR FACILITATOR SUPERFAMILY"/>
    <property type="match status" value="1"/>
</dbReference>
<feature type="domain" description="Major facilitator superfamily (MFS) profile" evidence="9">
    <location>
        <begin position="55"/>
        <end position="547"/>
    </location>
</feature>
<evidence type="ECO:0000256" key="1">
    <source>
        <dbReference type="ARBA" id="ARBA00004141"/>
    </source>
</evidence>
<keyword evidence="11" id="KW-1185">Reference proteome</keyword>
<comment type="subcellular location">
    <subcellularLocation>
        <location evidence="1">Membrane</location>
        <topology evidence="1">Multi-pass membrane protein</topology>
    </subcellularLocation>
</comment>
<feature type="transmembrane region" description="Helical" evidence="8">
    <location>
        <begin position="447"/>
        <end position="471"/>
    </location>
</feature>
<evidence type="ECO:0000256" key="4">
    <source>
        <dbReference type="ARBA" id="ARBA00022692"/>
    </source>
</evidence>